<dbReference type="InterPro" id="IPR002495">
    <property type="entry name" value="Glyco_trans_8"/>
</dbReference>
<keyword evidence="2" id="KW-0808">Transferase</keyword>
<evidence type="ECO:0000256" key="1">
    <source>
        <dbReference type="SAM" id="SignalP"/>
    </source>
</evidence>
<dbReference type="EMBL" id="KN832877">
    <property type="protein sequence ID" value="KIN00589.1"/>
    <property type="molecule type" value="Genomic_DNA"/>
</dbReference>
<dbReference type="PANTHER" id="PTHR11183">
    <property type="entry name" value="GLYCOGENIN SUBFAMILY MEMBER"/>
    <property type="match status" value="1"/>
</dbReference>
<dbReference type="InParanoid" id="A0A0C3CNH8"/>
<reference evidence="3" key="2">
    <citation type="submission" date="2015-01" db="EMBL/GenBank/DDBJ databases">
        <title>Evolutionary Origins and Diversification of the Mycorrhizal Mutualists.</title>
        <authorList>
            <consortium name="DOE Joint Genome Institute"/>
            <consortium name="Mycorrhizal Genomics Consortium"/>
            <person name="Kohler A."/>
            <person name="Kuo A."/>
            <person name="Nagy L.G."/>
            <person name="Floudas D."/>
            <person name="Copeland A."/>
            <person name="Barry K.W."/>
            <person name="Cichocki N."/>
            <person name="Veneault-Fourrey C."/>
            <person name="LaButti K."/>
            <person name="Lindquist E.A."/>
            <person name="Lipzen A."/>
            <person name="Lundell T."/>
            <person name="Morin E."/>
            <person name="Murat C."/>
            <person name="Riley R."/>
            <person name="Ohm R."/>
            <person name="Sun H."/>
            <person name="Tunlid A."/>
            <person name="Henrissat B."/>
            <person name="Grigoriev I.V."/>
            <person name="Hibbett D.S."/>
            <person name="Martin F."/>
        </authorList>
    </citation>
    <scope>NUCLEOTIDE SEQUENCE [LARGE SCALE GENOMIC DNA]</scope>
    <source>
        <strain evidence="3">Zn</strain>
    </source>
</reference>
<dbReference type="InterPro" id="IPR029044">
    <property type="entry name" value="Nucleotide-diphossugar_trans"/>
</dbReference>
<accession>A0A0C3CNH8</accession>
<feature type="chain" id="PRO_5002173295" evidence="1">
    <location>
        <begin position="31"/>
        <end position="325"/>
    </location>
</feature>
<dbReference type="STRING" id="913774.A0A0C3CNH8"/>
<dbReference type="Gene3D" id="3.90.550.10">
    <property type="entry name" value="Spore Coat Polysaccharide Biosynthesis Protein SpsA, Chain A"/>
    <property type="match status" value="1"/>
</dbReference>
<feature type="signal peptide" evidence="1">
    <location>
        <begin position="1"/>
        <end position="30"/>
    </location>
</feature>
<protein>
    <submittedName>
        <fullName evidence="2">Glycosyltransferase family 8 protein</fullName>
    </submittedName>
</protein>
<dbReference type="Proteomes" id="UP000054321">
    <property type="component" value="Unassembled WGS sequence"/>
</dbReference>
<evidence type="ECO:0000313" key="2">
    <source>
        <dbReference type="EMBL" id="KIN00589.1"/>
    </source>
</evidence>
<reference evidence="2 3" key="1">
    <citation type="submission" date="2014-04" db="EMBL/GenBank/DDBJ databases">
        <authorList>
            <consortium name="DOE Joint Genome Institute"/>
            <person name="Kuo A."/>
            <person name="Martino E."/>
            <person name="Perotto S."/>
            <person name="Kohler A."/>
            <person name="Nagy L.G."/>
            <person name="Floudas D."/>
            <person name="Copeland A."/>
            <person name="Barry K.W."/>
            <person name="Cichocki N."/>
            <person name="Veneault-Fourrey C."/>
            <person name="LaButti K."/>
            <person name="Lindquist E.A."/>
            <person name="Lipzen A."/>
            <person name="Lundell T."/>
            <person name="Morin E."/>
            <person name="Murat C."/>
            <person name="Sun H."/>
            <person name="Tunlid A."/>
            <person name="Henrissat B."/>
            <person name="Grigoriev I.V."/>
            <person name="Hibbett D.S."/>
            <person name="Martin F."/>
            <person name="Nordberg H.P."/>
            <person name="Cantor M.N."/>
            <person name="Hua S.X."/>
        </authorList>
    </citation>
    <scope>NUCLEOTIDE SEQUENCE [LARGE SCALE GENOMIC DNA]</scope>
    <source>
        <strain evidence="2 3">Zn</strain>
    </source>
</reference>
<name>A0A0C3CNH8_OIDMZ</name>
<dbReference type="GO" id="GO:0016757">
    <property type="term" value="F:glycosyltransferase activity"/>
    <property type="evidence" value="ECO:0007669"/>
    <property type="project" value="InterPro"/>
</dbReference>
<dbReference type="OrthoDB" id="2014201at2759"/>
<gene>
    <name evidence="2" type="ORF">OIDMADRAFT_42460</name>
</gene>
<dbReference type="InterPro" id="IPR050587">
    <property type="entry name" value="GNT1/Glycosyltrans_8"/>
</dbReference>
<keyword evidence="1" id="KW-0732">Signal</keyword>
<dbReference type="Pfam" id="PF01501">
    <property type="entry name" value="Glyco_transf_8"/>
    <property type="match status" value="1"/>
</dbReference>
<keyword evidence="3" id="KW-1185">Reference proteome</keyword>
<sequence>MIAMWKGKPRFTILDLAALLSVFFVLGADSSDPASPCFTPTSKYAYATILTGYNGTDSEKYFTAVRILAYQFIHDPHTQAQNGARFIVLVTDSVPQENIHILKQYGAEILIVEQIMREWIHPQWARWNDIMAKLNLWTLVDYEKIVFVDADTVLLGRLDDIFLDPATALQQTSPSISEPQEDDGLPPLPEKYMIAGIHDRWIEQNKKPEPGEKGFYVVNNYINAGFLVLSPSQEMFKYYLALLDIPNKIDLTYPEQNLLNYVHRIDGRMPWKDVGVHWNSITALGQSFPPDVRSLHHKWWSTVANQTVNDYIAGAVERMRKHPLP</sequence>
<dbReference type="HOGENOM" id="CLU_048469_0_1_1"/>
<dbReference type="AlphaFoldDB" id="A0A0C3CNH8"/>
<evidence type="ECO:0000313" key="3">
    <source>
        <dbReference type="Proteomes" id="UP000054321"/>
    </source>
</evidence>
<dbReference type="SUPFAM" id="SSF53448">
    <property type="entry name" value="Nucleotide-diphospho-sugar transferases"/>
    <property type="match status" value="1"/>
</dbReference>
<proteinExistence type="predicted"/>
<organism evidence="2 3">
    <name type="scientific">Oidiodendron maius (strain Zn)</name>
    <dbReference type="NCBI Taxonomy" id="913774"/>
    <lineage>
        <taxon>Eukaryota</taxon>
        <taxon>Fungi</taxon>
        <taxon>Dikarya</taxon>
        <taxon>Ascomycota</taxon>
        <taxon>Pezizomycotina</taxon>
        <taxon>Leotiomycetes</taxon>
        <taxon>Leotiomycetes incertae sedis</taxon>
        <taxon>Myxotrichaceae</taxon>
        <taxon>Oidiodendron</taxon>
    </lineage>
</organism>